<dbReference type="InterPro" id="IPR012910">
    <property type="entry name" value="Plug_dom"/>
</dbReference>
<dbReference type="SUPFAM" id="SSF49464">
    <property type="entry name" value="Carboxypeptidase regulatory domain-like"/>
    <property type="match status" value="1"/>
</dbReference>
<comment type="subcellular location">
    <subcellularLocation>
        <location evidence="1 8">Cell outer membrane</location>
        <topology evidence="1 8">Multi-pass membrane protein</topology>
    </subcellularLocation>
</comment>
<feature type="signal peptide" evidence="10">
    <location>
        <begin position="1"/>
        <end position="18"/>
    </location>
</feature>
<dbReference type="AlphaFoldDB" id="A0A199XR65"/>
<dbReference type="GO" id="GO:0044718">
    <property type="term" value="P:siderophore transmembrane transport"/>
    <property type="evidence" value="ECO:0007669"/>
    <property type="project" value="TreeGrafter"/>
</dbReference>
<dbReference type="InterPro" id="IPR008969">
    <property type="entry name" value="CarboxyPept-like_regulatory"/>
</dbReference>
<evidence type="ECO:0000259" key="12">
    <source>
        <dbReference type="Pfam" id="PF07715"/>
    </source>
</evidence>
<dbReference type="Gene3D" id="2.60.40.1120">
    <property type="entry name" value="Carboxypeptidase-like, regulatory domain"/>
    <property type="match status" value="1"/>
</dbReference>
<dbReference type="Gene3D" id="2.170.130.10">
    <property type="entry name" value="TonB-dependent receptor, plug domain"/>
    <property type="match status" value="1"/>
</dbReference>
<name>A0A199XR65_9FLAO</name>
<evidence type="ECO:0000256" key="9">
    <source>
        <dbReference type="RuleBase" id="RU003357"/>
    </source>
</evidence>
<dbReference type="GO" id="GO:0009279">
    <property type="term" value="C:cell outer membrane"/>
    <property type="evidence" value="ECO:0007669"/>
    <property type="project" value="UniProtKB-SubCell"/>
</dbReference>
<gene>
    <name evidence="13" type="primary">cirA_3</name>
    <name evidence="13" type="ORF">FLB_16010</name>
</gene>
<keyword evidence="10" id="KW-0732">Signal</keyword>
<keyword evidence="14" id="KW-1185">Reference proteome</keyword>
<evidence type="ECO:0000256" key="5">
    <source>
        <dbReference type="ARBA" id="ARBA00023077"/>
    </source>
</evidence>
<keyword evidence="3 8" id="KW-1134">Transmembrane beta strand</keyword>
<evidence type="ECO:0000256" key="4">
    <source>
        <dbReference type="ARBA" id="ARBA00022692"/>
    </source>
</evidence>
<dbReference type="InterPro" id="IPR037066">
    <property type="entry name" value="Plug_dom_sf"/>
</dbReference>
<dbReference type="InterPro" id="IPR039426">
    <property type="entry name" value="TonB-dep_rcpt-like"/>
</dbReference>
<organism evidence="13 14">
    <name type="scientific">Flavobacterium succinicans</name>
    <dbReference type="NCBI Taxonomy" id="29536"/>
    <lineage>
        <taxon>Bacteria</taxon>
        <taxon>Pseudomonadati</taxon>
        <taxon>Bacteroidota</taxon>
        <taxon>Flavobacteriia</taxon>
        <taxon>Flavobacteriales</taxon>
        <taxon>Flavobacteriaceae</taxon>
        <taxon>Flavobacterium</taxon>
    </lineage>
</organism>
<keyword evidence="6 8" id="KW-0472">Membrane</keyword>
<evidence type="ECO:0000256" key="10">
    <source>
        <dbReference type="SAM" id="SignalP"/>
    </source>
</evidence>
<keyword evidence="5 9" id="KW-0798">TonB box</keyword>
<dbReference type="InterPro" id="IPR036942">
    <property type="entry name" value="Beta-barrel_TonB_sf"/>
</dbReference>
<evidence type="ECO:0000256" key="6">
    <source>
        <dbReference type="ARBA" id="ARBA00023136"/>
    </source>
</evidence>
<dbReference type="SUPFAM" id="SSF56935">
    <property type="entry name" value="Porins"/>
    <property type="match status" value="1"/>
</dbReference>
<dbReference type="PATRIC" id="fig|29536.5.peg.1680"/>
<comment type="caution">
    <text evidence="13">The sequence shown here is derived from an EMBL/GenBank/DDBJ whole genome shotgun (WGS) entry which is preliminary data.</text>
</comment>
<feature type="domain" description="TonB-dependent receptor plug" evidence="12">
    <location>
        <begin position="119"/>
        <end position="222"/>
    </location>
</feature>
<keyword evidence="2 8" id="KW-0813">Transport</keyword>
<evidence type="ECO:0000256" key="2">
    <source>
        <dbReference type="ARBA" id="ARBA00022448"/>
    </source>
</evidence>
<protein>
    <submittedName>
        <fullName evidence="13">Colicin I receptor</fullName>
    </submittedName>
</protein>
<dbReference type="Gene3D" id="2.40.170.20">
    <property type="entry name" value="TonB-dependent receptor, beta-barrel domain"/>
    <property type="match status" value="1"/>
</dbReference>
<evidence type="ECO:0000259" key="11">
    <source>
        <dbReference type="Pfam" id="PF00593"/>
    </source>
</evidence>
<dbReference type="Pfam" id="PF00593">
    <property type="entry name" value="TonB_dep_Rec_b-barrel"/>
    <property type="match status" value="1"/>
</dbReference>
<sequence length="752" mass="84356">MKLLYSYLFFFSLTVALAQEKATLRGQVISEKQPVPQVQVEIIGTTFETQTDSLGFFEIPQLPLQRYTLRVAAIGIKTHTQSISGADFKHLLKINVVTNEQLLDEVVVSGTMKAVRRLENPVPVEIISTTFLKQNPTASVFEGLQNVNGLRPQNNCNVCNTGDIRINGLDGPYTMVTIDGMPIVSALGTVYGLSGIPNAMIDKIEIIKGAASSLYGSEAVGGLINIITKKPQNAPQFTADLMTTSWLENSLNLGYRTNIGKNTNALFGLSTFYNDNTVDNNGDNFTDIALQKRVSFFSRWHFERRSKKEMSLVARYLYEDRWGGEMQWNSSFRGGDQVYAESIYTSRYEILGKYQLPLEEKMSLQFSMVGHDQNSVYGTSVFLANQKIAFGQYLWDKELKNHSLLFGAAARFTWYNDNTPATATSSQTAIYSGFIQDDIKLSKQTGLLLGARYDYHPAHGSIVTPRLALKWKPTATDILRLNLGTGFRVVNLFTEDHQALSGAREVVLKGNLDPETSYTANLNYLKKFDTNTAGVLTLEASTWYTHFKNRIIADYDTNPNQIIYANLDGFSRIFGSSISLDWVSPFGVKGTLGGSYFHPLTEQEGRRFVPLFTEKASLTWALSYEIPNWFLSLDYTGSYTGSMRLPLLSPLDPRREYSLPYSIQNIQITYKKFHNVELFGGVKNLLNWTPNRGNPFLIARANDPFDKQVTFDSNGIAQPTPDNPYALTFDPTYAYGSNQGIRAFVGLRWHLD</sequence>
<dbReference type="RefSeq" id="WP_064715409.1">
    <property type="nucleotide sequence ID" value="NZ_JMTM01000046.1"/>
</dbReference>
<dbReference type="Pfam" id="PF13715">
    <property type="entry name" value="CarbopepD_reg_2"/>
    <property type="match status" value="1"/>
</dbReference>
<evidence type="ECO:0000256" key="7">
    <source>
        <dbReference type="ARBA" id="ARBA00023237"/>
    </source>
</evidence>
<keyword evidence="7 8" id="KW-0998">Cell outer membrane</keyword>
<proteinExistence type="inferred from homology"/>
<dbReference type="EMBL" id="JMTM01000046">
    <property type="protein sequence ID" value="OAZ03912.1"/>
    <property type="molecule type" value="Genomic_DNA"/>
</dbReference>
<evidence type="ECO:0000313" key="13">
    <source>
        <dbReference type="EMBL" id="OAZ03912.1"/>
    </source>
</evidence>
<evidence type="ECO:0000256" key="3">
    <source>
        <dbReference type="ARBA" id="ARBA00022452"/>
    </source>
</evidence>
<keyword evidence="4 8" id="KW-0812">Transmembrane</keyword>
<dbReference type="Proteomes" id="UP000093807">
    <property type="component" value="Unassembled WGS sequence"/>
</dbReference>
<dbReference type="PANTHER" id="PTHR30069:SF57">
    <property type="entry name" value="TONB-DEPENDENT RECEPTOR"/>
    <property type="match status" value="1"/>
</dbReference>
<dbReference type="Pfam" id="PF07715">
    <property type="entry name" value="Plug"/>
    <property type="match status" value="1"/>
</dbReference>
<evidence type="ECO:0000256" key="8">
    <source>
        <dbReference type="PROSITE-ProRule" id="PRU01360"/>
    </source>
</evidence>
<evidence type="ECO:0000313" key="14">
    <source>
        <dbReference type="Proteomes" id="UP000093807"/>
    </source>
</evidence>
<dbReference type="PROSITE" id="PS52016">
    <property type="entry name" value="TONB_DEPENDENT_REC_3"/>
    <property type="match status" value="1"/>
</dbReference>
<reference evidence="13 14" key="1">
    <citation type="submission" date="2016-06" db="EMBL/GenBank/DDBJ databases">
        <title>Draft genome sequence of Flavobacterium succinicans strain DD5b.</title>
        <authorList>
            <person name="Poehlein A."/>
            <person name="Daniel R."/>
            <person name="Simeonova D.D."/>
        </authorList>
    </citation>
    <scope>NUCLEOTIDE SEQUENCE [LARGE SCALE GENOMIC DNA]</scope>
    <source>
        <strain evidence="13 14">DD5b</strain>
    </source>
</reference>
<evidence type="ECO:0000256" key="1">
    <source>
        <dbReference type="ARBA" id="ARBA00004571"/>
    </source>
</evidence>
<comment type="similarity">
    <text evidence="8 9">Belongs to the TonB-dependent receptor family.</text>
</comment>
<feature type="chain" id="PRO_5008286806" evidence="10">
    <location>
        <begin position="19"/>
        <end position="752"/>
    </location>
</feature>
<dbReference type="GO" id="GO:0015344">
    <property type="term" value="F:siderophore uptake transmembrane transporter activity"/>
    <property type="evidence" value="ECO:0007669"/>
    <property type="project" value="TreeGrafter"/>
</dbReference>
<feature type="domain" description="TonB-dependent receptor-like beta-barrel" evidence="11">
    <location>
        <begin position="252"/>
        <end position="685"/>
    </location>
</feature>
<accession>A0A199XR65</accession>
<dbReference type="PANTHER" id="PTHR30069">
    <property type="entry name" value="TONB-DEPENDENT OUTER MEMBRANE RECEPTOR"/>
    <property type="match status" value="1"/>
</dbReference>
<keyword evidence="13" id="KW-0675">Receptor</keyword>
<dbReference type="OrthoDB" id="9760333at2"/>
<dbReference type="InterPro" id="IPR000531">
    <property type="entry name" value="Beta-barrel_TonB"/>
</dbReference>